<gene>
    <name evidence="1" type="ORF">A6K76_02005</name>
</gene>
<dbReference type="OrthoDB" id="1998418at2"/>
<evidence type="ECO:0000313" key="2">
    <source>
        <dbReference type="Proteomes" id="UP000093482"/>
    </source>
</evidence>
<reference evidence="1 2" key="1">
    <citation type="submission" date="2016-07" db="EMBL/GenBank/DDBJ databases">
        <title>Caryophanon latum genome sequencing.</title>
        <authorList>
            <person name="Verma A."/>
            <person name="Pal Y."/>
            <person name="Krishnamurthi S."/>
        </authorList>
    </citation>
    <scope>NUCLEOTIDE SEQUENCE [LARGE SCALE GENOMIC DNA]</scope>
    <source>
        <strain evidence="1 2">DSM 14151</strain>
    </source>
</reference>
<sequence>MTLNIGFVTEGPTDVVLLEALLKHILKQPFVTSVLQPIGSADVGYGANGGGWKGVQRWCEEIAVKTGFQNFLTGSNAYDLLIFQIDLDVAREKEVNCYDIEESITQNVTRLQQQICSWLQIDEEEMKCPVILTIPADNLEAWMLAYLNTDEQEIEKIQKPDKLLARKPYKLKKSRIHYMRVVAPMLVENWQLVKDKCSQAKKFEDDVLSCVRQ</sequence>
<protein>
    <recommendedName>
        <fullName evidence="3">DUF4276 family protein</fullName>
    </recommendedName>
</protein>
<organism evidence="1 2">
    <name type="scientific">Caryophanon latum</name>
    <dbReference type="NCBI Taxonomy" id="33977"/>
    <lineage>
        <taxon>Bacteria</taxon>
        <taxon>Bacillati</taxon>
        <taxon>Bacillota</taxon>
        <taxon>Bacilli</taxon>
        <taxon>Bacillales</taxon>
        <taxon>Caryophanaceae</taxon>
        <taxon>Caryophanon</taxon>
    </lineage>
</organism>
<dbReference type="EMBL" id="MATO01000034">
    <property type="protein sequence ID" value="OCS90847.1"/>
    <property type="molecule type" value="Genomic_DNA"/>
</dbReference>
<evidence type="ECO:0000313" key="1">
    <source>
        <dbReference type="EMBL" id="OCS90847.1"/>
    </source>
</evidence>
<accession>A0A1C0YUI6</accession>
<evidence type="ECO:0008006" key="3">
    <source>
        <dbReference type="Google" id="ProtNLM"/>
    </source>
</evidence>
<dbReference type="RefSeq" id="WP_066464308.1">
    <property type="nucleotide sequence ID" value="NZ_MATO01000034.1"/>
</dbReference>
<keyword evidence="2" id="KW-1185">Reference proteome</keyword>
<proteinExistence type="predicted"/>
<dbReference type="Proteomes" id="UP000093482">
    <property type="component" value="Unassembled WGS sequence"/>
</dbReference>
<name>A0A1C0YUI6_9BACL</name>
<dbReference type="AlphaFoldDB" id="A0A1C0YUI6"/>
<comment type="caution">
    <text evidence="1">The sequence shown here is derived from an EMBL/GenBank/DDBJ whole genome shotgun (WGS) entry which is preliminary data.</text>
</comment>